<sequence length="556" mass="64068">MTTRVPMKSRVSQQKLVEQKRGIFYSNLLLLDFTSDILAQEKFTIHKDMFAASGGAGKPPAGPKVTEKVLWFLFDRLDKDGTRKKFKDSWPVEDRKQARDFRNVAFKWLEQLKKDGLICVGSPVRRSYLDEGRGERFENILFSLSNYVLKTIMEKDVNLRSKISNVNSEALRKIGSDTLKRTLKHHLKRQIDTFLSNAQERVKIQEHWSENANKLNSTYEEIVTEQDNLNKLKLRLSQKDIQPLLSIEYPMTKAEKVTLQQTRDSWDKSVGWIEETSEQMDSINSMLTDFESKPRLEGSLSSFNIPTQVFQLLEEDVRKNNVNPFKDRRLDLIAMVKLWRMSIEVMGHTFGTSYNEKEQTLLLQNGTVKDAPKLAQFPNLSSLLQQAEPSVSKQIHQLRSIIALKQNLQSQLTQCKNYLVQVRQRPQSQNSLIDKHAWMKQFNLGGNKGAAGFDTLEGKMRRSLNLEPLISLRSEKRTSNEEKRHEIRERVRKFLEDEFNKEKELSDLAAAANTVSLLGARAESSNNSHTRRIPLQGLDILLDQLTQFVIQAGIDC</sequence>
<dbReference type="PANTHER" id="PTHR16151:SF2">
    <property type="entry name" value="HAUS AUGMIN-LIKE COMPLEX SUBUNIT 6"/>
    <property type="match status" value="1"/>
</dbReference>
<dbReference type="Proteomes" id="UP001479436">
    <property type="component" value="Unassembled WGS sequence"/>
</dbReference>
<dbReference type="Pfam" id="PF14661">
    <property type="entry name" value="HAUS6_N"/>
    <property type="match status" value="1"/>
</dbReference>
<dbReference type="PANTHER" id="PTHR16151">
    <property type="entry name" value="HAUS AUGMIN-LIKE COMPLEX SUBUNIT 6"/>
    <property type="match status" value="1"/>
</dbReference>
<accession>A0ABR2X4J7</accession>
<keyword evidence="3" id="KW-1185">Reference proteome</keyword>
<dbReference type="InterPro" id="IPR028163">
    <property type="entry name" value="HAUS_6_N"/>
</dbReference>
<reference evidence="2 3" key="1">
    <citation type="submission" date="2023-04" db="EMBL/GenBank/DDBJ databases">
        <title>Genome of Basidiobolus ranarum AG-B5.</title>
        <authorList>
            <person name="Stajich J.E."/>
            <person name="Carter-House D."/>
            <person name="Gryganskyi A."/>
        </authorList>
    </citation>
    <scope>NUCLEOTIDE SEQUENCE [LARGE SCALE GENOMIC DNA]</scope>
    <source>
        <strain evidence="2 3">AG-B5</strain>
    </source>
</reference>
<protein>
    <recommendedName>
        <fullName evidence="1">HAUS augmin-like complex subunit 6 N-terminal domain-containing protein</fullName>
    </recommendedName>
</protein>
<evidence type="ECO:0000259" key="1">
    <source>
        <dbReference type="Pfam" id="PF14661"/>
    </source>
</evidence>
<dbReference type="EMBL" id="JASJQH010000008">
    <property type="protein sequence ID" value="KAK9768702.1"/>
    <property type="molecule type" value="Genomic_DNA"/>
</dbReference>
<name>A0ABR2X4J7_9FUNG</name>
<organism evidence="2 3">
    <name type="scientific">Basidiobolus ranarum</name>
    <dbReference type="NCBI Taxonomy" id="34480"/>
    <lineage>
        <taxon>Eukaryota</taxon>
        <taxon>Fungi</taxon>
        <taxon>Fungi incertae sedis</taxon>
        <taxon>Zoopagomycota</taxon>
        <taxon>Entomophthoromycotina</taxon>
        <taxon>Basidiobolomycetes</taxon>
        <taxon>Basidiobolales</taxon>
        <taxon>Basidiobolaceae</taxon>
        <taxon>Basidiobolus</taxon>
    </lineage>
</organism>
<evidence type="ECO:0000313" key="2">
    <source>
        <dbReference type="EMBL" id="KAK9768702.1"/>
    </source>
</evidence>
<comment type="caution">
    <text evidence="2">The sequence shown here is derived from an EMBL/GenBank/DDBJ whole genome shotgun (WGS) entry which is preliminary data.</text>
</comment>
<dbReference type="InterPro" id="IPR026797">
    <property type="entry name" value="HAUS_6"/>
</dbReference>
<feature type="domain" description="HAUS augmin-like complex subunit 6 N-terminal" evidence="1">
    <location>
        <begin position="24"/>
        <end position="257"/>
    </location>
</feature>
<evidence type="ECO:0000313" key="3">
    <source>
        <dbReference type="Proteomes" id="UP001479436"/>
    </source>
</evidence>
<gene>
    <name evidence="2" type="ORF">K7432_000455</name>
</gene>
<proteinExistence type="predicted"/>